<sequence>MKRRGRVGGEEEGSTSVELAIGFVTIAAMLVLVLAVSSFGIARQGLCRGAGEAARAAVSGAADAEAVGRQALGSLAARGAQVSVTRSGQWALASASMPGSSIASMPLPPLTCEVHAKLGSLVP</sequence>
<keyword evidence="3" id="KW-1185">Reference proteome</keyword>
<keyword evidence="1" id="KW-1133">Transmembrane helix</keyword>
<reference evidence="2 3" key="1">
    <citation type="submission" date="2013-03" db="EMBL/GenBank/DDBJ databases">
        <title>Reference genome for the Human Microbiome Project.</title>
        <authorList>
            <person name="Aqrawi P."/>
            <person name="Ayvaz T."/>
            <person name="Bess C."/>
            <person name="Blankenburg K."/>
            <person name="Coyle M."/>
            <person name="Deng J."/>
            <person name="Forbes L."/>
            <person name="Fowler G."/>
            <person name="Francisco L."/>
            <person name="Fu Q."/>
            <person name="Gibbs R."/>
            <person name="Gross S."/>
            <person name="Gubbala S."/>
            <person name="Hale W."/>
            <person name="Hemphill L."/>
            <person name="Highlander S."/>
            <person name="Hirani K."/>
            <person name="Jackson L."/>
            <person name="Jakkamsetti A."/>
            <person name="Javaid M."/>
            <person name="Jayaseelan J.C."/>
            <person name="Jiang H."/>
            <person name="Joshi V."/>
            <person name="Korchina V."/>
            <person name="Kovar C."/>
            <person name="Lara F."/>
            <person name="Lee S."/>
            <person name="Liu Y."/>
            <person name="Mata R."/>
            <person name="Mathew T."/>
            <person name="Munidasa M."/>
            <person name="Muzny D."/>
            <person name="Nazareth L."/>
            <person name="Ngo R."/>
            <person name="Nguyen L."/>
            <person name="Nguyen N."/>
            <person name="Okwuonu G."/>
            <person name="Ongeri F."/>
            <person name="Palculict T."/>
            <person name="Patil S."/>
            <person name="Petrosino J."/>
            <person name="Pham C."/>
            <person name="Pham P."/>
            <person name="Pu L.-L."/>
            <person name="Qin X."/>
            <person name="Qu J."/>
            <person name="Reid J."/>
            <person name="Ross M."/>
            <person name="Ruth R."/>
            <person name="Saada N."/>
            <person name="San Lucas F."/>
            <person name="Santibanez J."/>
            <person name="Shang Y."/>
            <person name="Simmons D."/>
            <person name="Song X.-Z."/>
            <person name="Tang L.-Y."/>
            <person name="Thornton R."/>
            <person name="Warren J."/>
            <person name="Weissenberger G."/>
            <person name="Wilczek-Boney K."/>
            <person name="Worley K."/>
            <person name="Youmans B."/>
            <person name="Zhang J."/>
            <person name="Zhang L."/>
            <person name="Zhao Z."/>
            <person name="Zhou C."/>
            <person name="Zhu D."/>
            <person name="Zhu Y."/>
        </authorList>
    </citation>
    <scope>NUCLEOTIDE SEQUENCE [LARGE SCALE GENOMIC DNA]</scope>
    <source>
        <strain evidence="2 3">F0333</strain>
    </source>
</reference>
<evidence type="ECO:0008006" key="4">
    <source>
        <dbReference type="Google" id="ProtNLM"/>
    </source>
</evidence>
<dbReference type="PATRIC" id="fig|888050.3.peg.762"/>
<keyword evidence="1" id="KW-0472">Membrane</keyword>
<name>N6W6V3_9ACTO</name>
<dbReference type="Proteomes" id="UP000013015">
    <property type="component" value="Unassembled WGS sequence"/>
</dbReference>
<accession>N6W6V3</accession>
<dbReference type="RefSeq" id="WP_005962533.1">
    <property type="nucleotide sequence ID" value="NZ_CP040505.1"/>
</dbReference>
<organism evidence="2 3">
    <name type="scientific">Schaalia cardiffensis F0333</name>
    <dbReference type="NCBI Taxonomy" id="888050"/>
    <lineage>
        <taxon>Bacteria</taxon>
        <taxon>Bacillati</taxon>
        <taxon>Actinomycetota</taxon>
        <taxon>Actinomycetes</taxon>
        <taxon>Actinomycetales</taxon>
        <taxon>Actinomycetaceae</taxon>
        <taxon>Schaalia</taxon>
    </lineage>
</organism>
<keyword evidence="1" id="KW-0812">Transmembrane</keyword>
<dbReference type="AlphaFoldDB" id="N6W6V3"/>
<evidence type="ECO:0000256" key="1">
    <source>
        <dbReference type="SAM" id="Phobius"/>
    </source>
</evidence>
<proteinExistence type="predicted"/>
<comment type="caution">
    <text evidence="2">The sequence shown here is derived from an EMBL/GenBank/DDBJ whole genome shotgun (WGS) entry which is preliminary data.</text>
</comment>
<dbReference type="HOGENOM" id="CLU_149129_0_0_11"/>
<dbReference type="EMBL" id="AQHZ01000015">
    <property type="protein sequence ID" value="ENO18235.1"/>
    <property type="molecule type" value="Genomic_DNA"/>
</dbReference>
<gene>
    <name evidence="2" type="ORF">HMPREF9004_0804</name>
</gene>
<protein>
    <recommendedName>
        <fullName evidence="4">TadE family protein</fullName>
    </recommendedName>
</protein>
<evidence type="ECO:0000313" key="2">
    <source>
        <dbReference type="EMBL" id="ENO18235.1"/>
    </source>
</evidence>
<dbReference type="STRING" id="888050.HMPREF9004_0804"/>
<feature type="transmembrane region" description="Helical" evidence="1">
    <location>
        <begin position="20"/>
        <end position="42"/>
    </location>
</feature>
<evidence type="ECO:0000313" key="3">
    <source>
        <dbReference type="Proteomes" id="UP000013015"/>
    </source>
</evidence>